<proteinExistence type="predicted"/>
<accession>A0A369W2Z6</accession>
<keyword evidence="3" id="KW-1185">Reference proteome</keyword>
<evidence type="ECO:0000259" key="1">
    <source>
        <dbReference type="PROSITE" id="PS51729"/>
    </source>
</evidence>
<comment type="caution">
    <text evidence="2">The sequence shown here is derived from an EMBL/GenBank/DDBJ whole genome shotgun (WGS) entry which is preliminary data.</text>
</comment>
<organism evidence="2 3">
    <name type="scientific">Pelagibacterium lacus</name>
    <dbReference type="NCBI Taxonomy" id="2282655"/>
    <lineage>
        <taxon>Bacteria</taxon>
        <taxon>Pseudomonadati</taxon>
        <taxon>Pseudomonadota</taxon>
        <taxon>Alphaproteobacteria</taxon>
        <taxon>Hyphomicrobiales</taxon>
        <taxon>Devosiaceae</taxon>
        <taxon>Pelagibacterium</taxon>
    </lineage>
</organism>
<dbReference type="SUPFAM" id="SSF55729">
    <property type="entry name" value="Acyl-CoA N-acyltransferases (Nat)"/>
    <property type="match status" value="1"/>
</dbReference>
<name>A0A369W2Z6_9HYPH</name>
<dbReference type="OrthoDB" id="9800945at2"/>
<keyword evidence="2" id="KW-0808">Transferase</keyword>
<sequence>MSEPLAIEHRRDGSRGRYWADLGQGAEGELTYVLRDDGTMVINHTGVPPAFEGRGIALQLVKRAVADAREGAFRIVPQCPYVAVQFRRHPDWSDLLA</sequence>
<evidence type="ECO:0000313" key="3">
    <source>
        <dbReference type="Proteomes" id="UP000253759"/>
    </source>
</evidence>
<dbReference type="PANTHER" id="PTHR31435">
    <property type="entry name" value="PROTEIN NATD1"/>
    <property type="match status" value="1"/>
</dbReference>
<dbReference type="RefSeq" id="WP_114646397.1">
    <property type="nucleotide sequence ID" value="NZ_QQNH01000017.1"/>
</dbReference>
<dbReference type="Pfam" id="PF14542">
    <property type="entry name" value="Acetyltransf_CG"/>
    <property type="match status" value="1"/>
</dbReference>
<dbReference type="PANTHER" id="PTHR31435:SF10">
    <property type="entry name" value="BSR4717 PROTEIN"/>
    <property type="match status" value="1"/>
</dbReference>
<dbReference type="GO" id="GO:0016740">
    <property type="term" value="F:transferase activity"/>
    <property type="evidence" value="ECO:0007669"/>
    <property type="project" value="UniProtKB-KW"/>
</dbReference>
<dbReference type="Proteomes" id="UP000253759">
    <property type="component" value="Unassembled WGS sequence"/>
</dbReference>
<evidence type="ECO:0000313" key="2">
    <source>
        <dbReference type="EMBL" id="RDE08419.1"/>
    </source>
</evidence>
<feature type="domain" description="N-acetyltransferase" evidence="1">
    <location>
        <begin position="10"/>
        <end position="97"/>
    </location>
</feature>
<dbReference type="PROSITE" id="PS51729">
    <property type="entry name" value="GNAT_YJDJ"/>
    <property type="match status" value="1"/>
</dbReference>
<dbReference type="InterPro" id="IPR031165">
    <property type="entry name" value="GNAT_YJDJ"/>
</dbReference>
<dbReference type="InterPro" id="IPR016181">
    <property type="entry name" value="Acyl_CoA_acyltransferase"/>
</dbReference>
<gene>
    <name evidence="2" type="ORF">DVH29_11865</name>
</gene>
<reference evidence="3" key="1">
    <citation type="submission" date="2018-07" db="EMBL/GenBank/DDBJ databases">
        <authorList>
            <person name="Liu B.-T."/>
            <person name="Du Z."/>
        </authorList>
    </citation>
    <scope>NUCLEOTIDE SEQUENCE [LARGE SCALE GENOMIC DNA]</scope>
    <source>
        <strain evidence="3">XYN52</strain>
    </source>
</reference>
<dbReference type="Gene3D" id="3.40.630.30">
    <property type="match status" value="1"/>
</dbReference>
<dbReference type="EMBL" id="QQNH01000017">
    <property type="protein sequence ID" value="RDE08419.1"/>
    <property type="molecule type" value="Genomic_DNA"/>
</dbReference>
<dbReference type="InterPro" id="IPR045057">
    <property type="entry name" value="Gcn5-rel_NAT"/>
</dbReference>
<protein>
    <submittedName>
        <fullName evidence="2">N-acetyltransferase</fullName>
    </submittedName>
</protein>
<dbReference type="AlphaFoldDB" id="A0A369W2Z6"/>